<accession>A0A1B0DIF0</accession>
<dbReference type="EMBL" id="AJVK01062456">
    <property type="status" value="NOT_ANNOTATED_CDS"/>
    <property type="molecule type" value="Genomic_DNA"/>
</dbReference>
<dbReference type="AlphaFoldDB" id="A0A1B0DIF0"/>
<sequence>MPMHKINISAKMVLVDLPQMREHNHLSLMVLWVALVLRLRMHSRRGSMLAQMVSQDLLDCPEDRHTIFPMVKL</sequence>
<dbReference type="Proteomes" id="UP000092462">
    <property type="component" value="Unassembled WGS sequence"/>
</dbReference>
<dbReference type="VEuPathDB" id="VectorBase:PPAI007935"/>
<keyword evidence="2" id="KW-1185">Reference proteome</keyword>
<protein>
    <submittedName>
        <fullName evidence="1">Uncharacterized protein</fullName>
    </submittedName>
</protein>
<evidence type="ECO:0000313" key="1">
    <source>
        <dbReference type="EnsemblMetazoa" id="PPAI007935-PA"/>
    </source>
</evidence>
<reference evidence="1" key="1">
    <citation type="submission" date="2022-08" db="UniProtKB">
        <authorList>
            <consortium name="EnsemblMetazoa"/>
        </authorList>
    </citation>
    <scope>IDENTIFICATION</scope>
    <source>
        <strain evidence="1">Israel</strain>
    </source>
</reference>
<name>A0A1B0DIF0_PHLPP</name>
<organism evidence="1 2">
    <name type="scientific">Phlebotomus papatasi</name>
    <name type="common">Sandfly</name>
    <dbReference type="NCBI Taxonomy" id="29031"/>
    <lineage>
        <taxon>Eukaryota</taxon>
        <taxon>Metazoa</taxon>
        <taxon>Ecdysozoa</taxon>
        <taxon>Arthropoda</taxon>
        <taxon>Hexapoda</taxon>
        <taxon>Insecta</taxon>
        <taxon>Pterygota</taxon>
        <taxon>Neoptera</taxon>
        <taxon>Endopterygota</taxon>
        <taxon>Diptera</taxon>
        <taxon>Nematocera</taxon>
        <taxon>Psychodoidea</taxon>
        <taxon>Psychodidae</taxon>
        <taxon>Phlebotomus</taxon>
        <taxon>Phlebotomus</taxon>
    </lineage>
</organism>
<dbReference type="EnsemblMetazoa" id="PPAI007935-RA">
    <property type="protein sequence ID" value="PPAI007935-PA"/>
    <property type="gene ID" value="PPAI007935"/>
</dbReference>
<proteinExistence type="predicted"/>
<evidence type="ECO:0000313" key="2">
    <source>
        <dbReference type="Proteomes" id="UP000092462"/>
    </source>
</evidence>